<accession>A0A3B0S854</accession>
<gene>
    <name evidence="2" type="ORF">MNBD_ALPHA05-2381</name>
</gene>
<protein>
    <submittedName>
        <fullName evidence="2">Ribosome association toxin RatA</fullName>
    </submittedName>
</protein>
<proteinExistence type="predicted"/>
<dbReference type="InterPro" id="IPR023393">
    <property type="entry name" value="START-like_dom_sf"/>
</dbReference>
<dbReference type="InterPro" id="IPR044996">
    <property type="entry name" value="COQ10-like"/>
</dbReference>
<dbReference type="EMBL" id="UOEH01000330">
    <property type="protein sequence ID" value="VAW01188.1"/>
    <property type="molecule type" value="Genomic_DNA"/>
</dbReference>
<dbReference type="InterPro" id="IPR005031">
    <property type="entry name" value="COQ10_START"/>
</dbReference>
<dbReference type="PANTHER" id="PTHR12901:SF10">
    <property type="entry name" value="COENZYME Q-BINDING PROTEIN COQ10, MITOCHONDRIAL"/>
    <property type="match status" value="1"/>
</dbReference>
<sequence length="158" mass="18108">MVSQDSPVTSRTTSTDVPYSAAQMFDLVADVEKYPEFLPWCIALRILDRDVSEAGGKLRAEMIVSYKVFRERFKSDVALDPANKEIDVHYLDGPFRRLHNQWRFEDKPDGGSTIHFFIAFEFRNIVLQSTARVVFEKAFARMSEAFVDRADDLYGGAQ</sequence>
<dbReference type="GO" id="GO:0045333">
    <property type="term" value="P:cellular respiration"/>
    <property type="evidence" value="ECO:0007669"/>
    <property type="project" value="InterPro"/>
</dbReference>
<evidence type="ECO:0000259" key="1">
    <source>
        <dbReference type="Pfam" id="PF03364"/>
    </source>
</evidence>
<evidence type="ECO:0000313" key="2">
    <source>
        <dbReference type="EMBL" id="VAW01188.1"/>
    </source>
</evidence>
<dbReference type="AlphaFoldDB" id="A0A3B0S854"/>
<organism evidence="2">
    <name type="scientific">hydrothermal vent metagenome</name>
    <dbReference type="NCBI Taxonomy" id="652676"/>
    <lineage>
        <taxon>unclassified sequences</taxon>
        <taxon>metagenomes</taxon>
        <taxon>ecological metagenomes</taxon>
    </lineage>
</organism>
<dbReference type="Gene3D" id="3.30.530.20">
    <property type="match status" value="1"/>
</dbReference>
<dbReference type="Pfam" id="PF03364">
    <property type="entry name" value="Polyketide_cyc"/>
    <property type="match status" value="1"/>
</dbReference>
<dbReference type="SUPFAM" id="SSF55961">
    <property type="entry name" value="Bet v1-like"/>
    <property type="match status" value="1"/>
</dbReference>
<dbReference type="CDD" id="cd07813">
    <property type="entry name" value="COQ10p_like"/>
    <property type="match status" value="1"/>
</dbReference>
<dbReference type="PANTHER" id="PTHR12901">
    <property type="entry name" value="SPERM PROTEIN HOMOLOG"/>
    <property type="match status" value="1"/>
</dbReference>
<reference evidence="2" key="1">
    <citation type="submission" date="2018-06" db="EMBL/GenBank/DDBJ databases">
        <authorList>
            <person name="Zhirakovskaya E."/>
        </authorList>
    </citation>
    <scope>NUCLEOTIDE SEQUENCE</scope>
</reference>
<feature type="domain" description="Coenzyme Q-binding protein COQ10 START" evidence="1">
    <location>
        <begin position="17"/>
        <end position="146"/>
    </location>
</feature>
<dbReference type="GO" id="GO:0048039">
    <property type="term" value="F:ubiquinone binding"/>
    <property type="evidence" value="ECO:0007669"/>
    <property type="project" value="InterPro"/>
</dbReference>
<name>A0A3B0S854_9ZZZZ</name>